<comment type="caution">
    <text evidence="1">The sequence shown here is derived from an EMBL/GenBank/DDBJ whole genome shotgun (WGS) entry which is preliminary data.</text>
</comment>
<accession>A0A2V0RBD9</accession>
<dbReference type="EMBL" id="BDQD01000117">
    <property type="protein sequence ID" value="GBH22683.1"/>
    <property type="molecule type" value="Genomic_RNA"/>
</dbReference>
<reference evidence="1" key="1">
    <citation type="submission" date="2017-04" db="EMBL/GenBank/DDBJ databases">
        <title>Unveiling RNA virosphere associated with marine microorganisms.</title>
        <authorList>
            <person name="Urayama S."/>
            <person name="Takaki Y."/>
            <person name="Nishi S."/>
            <person name="Yoshida Y."/>
            <person name="Deguchi S."/>
            <person name="Takai K."/>
            <person name="Nunoura T."/>
        </authorList>
    </citation>
    <scope>NUCLEOTIDE SEQUENCE</scope>
</reference>
<name>A0A2V0RBD9_9ZZZZ</name>
<organism evidence="1">
    <name type="scientific">viral metagenome</name>
    <dbReference type="NCBI Taxonomy" id="1070528"/>
    <lineage>
        <taxon>unclassified sequences</taxon>
        <taxon>metagenomes</taxon>
        <taxon>organismal metagenomes</taxon>
    </lineage>
</organism>
<sequence>MSRMGQVMPVKLTEDMYQGLAYPERNFELNGDGSVNYEWELGRVSGYYLVYYWNYDARDVIAAYHSYLIDRIRSEGRLIEMTNLDEHLRKLLDIPLSAFLLEWSVRLPRVSEIIQLYQEGEIINFSDQPSSGRTAGDPMARAIPRAVVFDDGG</sequence>
<dbReference type="AlphaFoldDB" id="A0A2V0RBD9"/>
<proteinExistence type="predicted"/>
<evidence type="ECO:0000313" key="1">
    <source>
        <dbReference type="EMBL" id="GBH22683.1"/>
    </source>
</evidence>
<protein>
    <submittedName>
        <fullName evidence="1">RdRp</fullName>
    </submittedName>
</protein>